<dbReference type="RefSeq" id="WP_033297486.1">
    <property type="nucleotide sequence ID" value="NZ_JBHSJE010000001.1"/>
</dbReference>
<dbReference type="Proteomes" id="UP001595908">
    <property type="component" value="Unassembled WGS sequence"/>
</dbReference>
<feature type="compositionally biased region" description="Low complexity" evidence="1">
    <location>
        <begin position="253"/>
        <end position="268"/>
    </location>
</feature>
<name>A0ABV9V3I7_STRAZ</name>
<accession>A0ABV9V3I7</accession>
<feature type="region of interest" description="Disordered" evidence="1">
    <location>
        <begin position="331"/>
        <end position="368"/>
    </location>
</feature>
<evidence type="ECO:0000313" key="2">
    <source>
        <dbReference type="EMBL" id="MFC4977825.1"/>
    </source>
</evidence>
<dbReference type="EMBL" id="JBHSJE010000001">
    <property type="protein sequence ID" value="MFC4977825.1"/>
    <property type="molecule type" value="Genomic_DNA"/>
</dbReference>
<evidence type="ECO:0000256" key="1">
    <source>
        <dbReference type="SAM" id="MobiDB-lite"/>
    </source>
</evidence>
<proteinExistence type="predicted"/>
<protein>
    <submittedName>
        <fullName evidence="2">Uncharacterized protein</fullName>
    </submittedName>
</protein>
<evidence type="ECO:0000313" key="3">
    <source>
        <dbReference type="Proteomes" id="UP001595908"/>
    </source>
</evidence>
<gene>
    <name evidence="2" type="ORF">ACFPL4_05535</name>
</gene>
<comment type="caution">
    <text evidence="2">The sequence shown here is derived from an EMBL/GenBank/DDBJ whole genome shotgun (WGS) entry which is preliminary data.</text>
</comment>
<dbReference type="GeneID" id="31231755"/>
<keyword evidence="3" id="KW-1185">Reference proteome</keyword>
<feature type="compositionally biased region" description="Low complexity" evidence="1">
    <location>
        <begin position="73"/>
        <end position="144"/>
    </location>
</feature>
<feature type="compositionally biased region" description="Polar residues" evidence="1">
    <location>
        <begin position="344"/>
        <end position="353"/>
    </location>
</feature>
<feature type="region of interest" description="Disordered" evidence="1">
    <location>
        <begin position="1"/>
        <end position="305"/>
    </location>
</feature>
<organism evidence="2 3">
    <name type="scientific">Streptomyces atroolivaceus</name>
    <dbReference type="NCBI Taxonomy" id="66869"/>
    <lineage>
        <taxon>Bacteria</taxon>
        <taxon>Bacillati</taxon>
        <taxon>Actinomycetota</taxon>
        <taxon>Actinomycetes</taxon>
        <taxon>Kitasatosporales</taxon>
        <taxon>Streptomycetaceae</taxon>
        <taxon>Streptomyces</taxon>
    </lineage>
</organism>
<feature type="compositionally biased region" description="Low complexity" evidence="1">
    <location>
        <begin position="25"/>
        <end position="62"/>
    </location>
</feature>
<sequence length="511" mass="52976">MTQSGQGDERQLPAVRPAHEGVVLPAEGGAPWNAGGPAGGQPDQAVPAGGQPWGQSWGSQGSHQDGPPPGQLPPEQHQQGVYQQGQYPGSQQQGQYPTSQQQGQYPQPPQAQGQFQQPSQQQGQYPPPQQRYAPQRDPYQQPYAQPLPPEAAPAGQGGDADATQYIAPVPGGPLPGGLPPERHAESTQYLGRSAAPGQPSDADATQYIPPVPGGAPYGIRPGAPGDRQPPAEFDSLFRSEEPAGATQQMPRLAGHQQPRQPHQGAQGAQPPPQGAQPYRSGPQGLQEGDGAQEPDQGRDAPRRRSAHIPLIAAVVVGCAVVGLGAGALMSGGDDSPSDDKQPVAAQSSPSGDTSGPAADPAKPQAEALDKLLADSNDSRSAVISAVEKIKGCRALDQAATDLTGAAAQRRGLVTRLEALSVDQLPGHAELKDSLTKAWQASAEADDHYATWAGQAKNDKKVCKGGKARSTGATAQAGASSNEATIQKRKASGLWNSIARKYGLTEHTPTQL</sequence>
<reference evidence="3" key="1">
    <citation type="journal article" date="2019" name="Int. J. Syst. Evol. Microbiol.">
        <title>The Global Catalogue of Microorganisms (GCM) 10K type strain sequencing project: providing services to taxonomists for standard genome sequencing and annotation.</title>
        <authorList>
            <consortium name="The Broad Institute Genomics Platform"/>
            <consortium name="The Broad Institute Genome Sequencing Center for Infectious Disease"/>
            <person name="Wu L."/>
            <person name="Ma J."/>
        </authorList>
    </citation>
    <scope>NUCLEOTIDE SEQUENCE [LARGE SCALE GENOMIC DNA]</scope>
    <source>
        <strain evidence="3">ICMP 257</strain>
    </source>
</reference>